<proteinExistence type="predicted"/>
<dbReference type="Pfam" id="PF00128">
    <property type="entry name" value="Alpha-amylase"/>
    <property type="match status" value="1"/>
</dbReference>
<gene>
    <name evidence="2" type="primary">glgY</name>
    <name evidence="2" type="ORF">XTPLMG730_0481</name>
</gene>
<accession>A0A0K2ZDP2</accession>
<evidence type="ECO:0000313" key="3">
    <source>
        <dbReference type="Proteomes" id="UP000045978"/>
    </source>
</evidence>
<dbReference type="GO" id="GO:0047470">
    <property type="term" value="F:(1,4)-alpha-D-glucan 1-alpha-D-glucosylmutase activity"/>
    <property type="evidence" value="ECO:0007669"/>
    <property type="project" value="TreeGrafter"/>
</dbReference>
<dbReference type="InterPro" id="IPR006047">
    <property type="entry name" value="GH13_cat_dom"/>
</dbReference>
<dbReference type="SMART" id="SM00642">
    <property type="entry name" value="Aamy"/>
    <property type="match status" value="1"/>
</dbReference>
<reference evidence="2 3" key="1">
    <citation type="submission" date="2015-07" db="EMBL/GenBank/DDBJ databases">
        <authorList>
            <person name="Noorani M."/>
        </authorList>
    </citation>
    <scope>NUCLEOTIDE SEQUENCE [LARGE SCALE GENOMIC DNA]</scope>
    <source>
        <strain evidence="2">LMG730</strain>
    </source>
</reference>
<dbReference type="PANTHER" id="PTHR10357">
    <property type="entry name" value="ALPHA-AMYLASE FAMILY MEMBER"/>
    <property type="match status" value="1"/>
</dbReference>
<dbReference type="GO" id="GO:0005992">
    <property type="term" value="P:trehalose biosynthetic process"/>
    <property type="evidence" value="ECO:0007669"/>
    <property type="project" value="TreeGrafter"/>
</dbReference>
<dbReference type="Gene3D" id="3.30.1590.10">
    <property type="entry name" value="Maltooligosyl trehalose synthase, domain 2"/>
    <property type="match status" value="1"/>
</dbReference>
<protein>
    <submittedName>
        <fullName evidence="2">Maltooligosyl trehalose synthase</fullName>
    </submittedName>
</protein>
<dbReference type="InterPro" id="IPR012767">
    <property type="entry name" value="Trehalose_TreY"/>
</dbReference>
<dbReference type="RefSeq" id="WP_053837070.1">
    <property type="nucleotide sequence ID" value="NZ_CP076251.1"/>
</dbReference>
<feature type="domain" description="Glycosyl hydrolase family 13 catalytic" evidence="1">
    <location>
        <begin position="9"/>
        <end position="477"/>
    </location>
</feature>
<dbReference type="PANTHER" id="PTHR10357:SF216">
    <property type="entry name" value="MALTOOLIGOSYL TREHALOSE SYNTHASE-RELATED"/>
    <property type="match status" value="1"/>
</dbReference>
<dbReference type="Proteomes" id="UP000045978">
    <property type="component" value="Unassembled WGS sequence"/>
</dbReference>
<sequence length="873" mass="95196">MSFTPLRATARLQLHAGFTLLDAAAQVPYYAGLGISHLYLSPIGVAVPGSAHGYDVTDPRQVNPELGGEPALLHLSERVRAHGMGLILDIVPNHMAAHAANPWWWDVLKHGRRSRHAGWFDIDWRASGRDGKLWLPVLDRAYAQALSEGVLQLRVAEDGEVQLEHHDQRFPIRLEGAVAQDPPAARQAWATRLNDAARLGDDALHRLLERQCYRLAWWRVGNDMLNYRRFFDITSLAALRVEQNEVFAAVHELPLRLVAEGHLDGVRVDHVDGLADPTGYVQRLRAQLDRAGRRRGIAAGGIALYIEKILAPQETLRSDWPCDGSTGYDFMDQVAGVLHDPAGAAPLTALWRHGTGRSGDFGQEQRAARDEILQGSLQTEFVRTVQALAAAAHLDPATREFSPQMLAQGLMALLRHFEVYRTYAGPDGLDDADAARLAQAAQHARNGAEPRVCAAIDAIERWSRDGRGTGKAQIALRRSVRRRIEQLSAPLNAKSVEDTAFYRHGVLLSRNEVGSDPDVFALAPDAFHAANAARAQHQPRALLATSTHDHKRGEDVRMRLAALSAQAPWWADQVARFQALSADLLPAGSAAPLPGDVLMLWQMLVAAWPLELASDDAAGLADYAARIGAWQLKAAREAKLRTYWTWPNDAYERGARALLDAALLGPAGAPLREALAQAAAALAPAGALNSLVQTTLRLSVPGVPDLYQGSEGWDLSLVDPDNRRPVDYALRQAWLDDASAASALLRDWHSGHIKAWLTAQLLQLRGAHPALFAHGGYRPLQAQGPHAQYVLGFAREHAGKTLLVVVPRLAAAAQPLDAAAPLRAQLNWHNTFLTLPAAQYRHVLSGRDLALSDSMPVADLLAEFPVAVLTAVP</sequence>
<dbReference type="InterPro" id="IPR017853">
    <property type="entry name" value="GH"/>
</dbReference>
<evidence type="ECO:0000313" key="2">
    <source>
        <dbReference type="EMBL" id="CTP83523.1"/>
    </source>
</evidence>
<dbReference type="Gene3D" id="3.20.20.80">
    <property type="entry name" value="Glycosidases"/>
    <property type="match status" value="2"/>
</dbReference>
<evidence type="ECO:0000259" key="1">
    <source>
        <dbReference type="SMART" id="SM00642"/>
    </source>
</evidence>
<name>A0A0K2ZDP2_9XANT</name>
<dbReference type="CDD" id="cd11336">
    <property type="entry name" value="AmyAc_MTSase"/>
    <property type="match status" value="1"/>
</dbReference>
<dbReference type="Gene3D" id="1.10.10.470">
    <property type="entry name" value="Maltooligosyl trehalose synthase, domain 4"/>
    <property type="match status" value="1"/>
</dbReference>
<dbReference type="EMBL" id="CXOJ01000006">
    <property type="protein sequence ID" value="CTP83523.1"/>
    <property type="molecule type" value="Genomic_DNA"/>
</dbReference>
<dbReference type="SUPFAM" id="SSF51445">
    <property type="entry name" value="(Trans)glycosidases"/>
    <property type="match status" value="1"/>
</dbReference>
<dbReference type="InterPro" id="IPR013797">
    <property type="entry name" value="Maltooligo_trehalose_synth_4"/>
</dbReference>
<dbReference type="AlphaFoldDB" id="A0A0K2ZDP2"/>
<organism evidence="2 3">
    <name type="scientific">Xanthomonas graminis pv. phlei</name>
    <dbReference type="NCBI Taxonomy" id="487906"/>
    <lineage>
        <taxon>Bacteria</taxon>
        <taxon>Pseudomonadati</taxon>
        <taxon>Pseudomonadota</taxon>
        <taxon>Gammaproteobacteria</taxon>
        <taxon>Lysobacterales</taxon>
        <taxon>Lysobacteraceae</taxon>
        <taxon>Xanthomonas</taxon>
        <taxon>Xanthomonas translucens group</taxon>
        <taxon>Xanthomonas graminis</taxon>
    </lineage>
</organism>
<dbReference type="FunFam" id="3.30.1590.10:FF:000002">
    <property type="entry name" value="Malto-oligosyltrehalose synthase"/>
    <property type="match status" value="1"/>
</dbReference>
<dbReference type="GO" id="GO:0030980">
    <property type="term" value="P:alpha-glucan catabolic process"/>
    <property type="evidence" value="ECO:0007669"/>
    <property type="project" value="TreeGrafter"/>
</dbReference>
<dbReference type="NCBIfam" id="TIGR02401">
    <property type="entry name" value="trehalose_TreY"/>
    <property type="match status" value="1"/>
</dbReference>